<name>A0ABN3EJS1_9ACTN</name>
<proteinExistence type="predicted"/>
<feature type="compositionally biased region" description="Pro residues" evidence="1">
    <location>
        <begin position="127"/>
        <end position="136"/>
    </location>
</feature>
<dbReference type="EMBL" id="BAAATR010000025">
    <property type="protein sequence ID" value="GAA2260501.1"/>
    <property type="molecule type" value="Genomic_DNA"/>
</dbReference>
<evidence type="ECO:0000313" key="3">
    <source>
        <dbReference type="Proteomes" id="UP001500305"/>
    </source>
</evidence>
<dbReference type="RefSeq" id="WP_344638808.1">
    <property type="nucleotide sequence ID" value="NZ_BAAATR010000025.1"/>
</dbReference>
<keyword evidence="3" id="KW-1185">Reference proteome</keyword>
<sequence length="136" mass="13962">MTGASPSREPSAMVHMSIAGALPVANVVADVVGQSFRLIAVPSPGTARDYVSPADRVVRTRWQVDTSAPITEPATRPVAFAPAGAGPVKVELGGRADAVVKVAALIRDRFRAGPPAGVSQAFEVWPESPPPATGQA</sequence>
<evidence type="ECO:0000256" key="1">
    <source>
        <dbReference type="SAM" id="MobiDB-lite"/>
    </source>
</evidence>
<organism evidence="2 3">
    <name type="scientific">Kitasatospora cystarginea</name>
    <dbReference type="NCBI Taxonomy" id="58350"/>
    <lineage>
        <taxon>Bacteria</taxon>
        <taxon>Bacillati</taxon>
        <taxon>Actinomycetota</taxon>
        <taxon>Actinomycetes</taxon>
        <taxon>Kitasatosporales</taxon>
        <taxon>Streptomycetaceae</taxon>
        <taxon>Kitasatospora</taxon>
    </lineage>
</organism>
<feature type="region of interest" description="Disordered" evidence="1">
    <location>
        <begin position="114"/>
        <end position="136"/>
    </location>
</feature>
<accession>A0ABN3EJS1</accession>
<protein>
    <submittedName>
        <fullName evidence="2">Uncharacterized protein</fullName>
    </submittedName>
</protein>
<evidence type="ECO:0000313" key="2">
    <source>
        <dbReference type="EMBL" id="GAA2260501.1"/>
    </source>
</evidence>
<comment type="caution">
    <text evidence="2">The sequence shown here is derived from an EMBL/GenBank/DDBJ whole genome shotgun (WGS) entry which is preliminary data.</text>
</comment>
<dbReference type="Proteomes" id="UP001500305">
    <property type="component" value="Unassembled WGS sequence"/>
</dbReference>
<gene>
    <name evidence="2" type="ORF">GCM10010430_50710</name>
</gene>
<reference evidence="2 3" key="1">
    <citation type="journal article" date="2019" name="Int. J. Syst. Evol. Microbiol.">
        <title>The Global Catalogue of Microorganisms (GCM) 10K type strain sequencing project: providing services to taxonomists for standard genome sequencing and annotation.</title>
        <authorList>
            <consortium name="The Broad Institute Genomics Platform"/>
            <consortium name="The Broad Institute Genome Sequencing Center for Infectious Disease"/>
            <person name="Wu L."/>
            <person name="Ma J."/>
        </authorList>
    </citation>
    <scope>NUCLEOTIDE SEQUENCE [LARGE SCALE GENOMIC DNA]</scope>
    <source>
        <strain evidence="2 3">JCM 7356</strain>
    </source>
</reference>